<evidence type="ECO:0000313" key="2">
    <source>
        <dbReference type="Proteomes" id="UP000034293"/>
    </source>
</evidence>
<dbReference type="Gene3D" id="3.40.50.1000">
    <property type="entry name" value="HAD superfamily/HAD-like"/>
    <property type="match status" value="1"/>
</dbReference>
<sequence length="158" mass="18110">LEKSQSILYVKPVIQKTLKHYGPERNFILTSRNSEFKDVTLNWFECKFPEIKPENILIRSNGDNLSGAEFKIQKLKEIASKAPWVVFIDDALKFVQAAIEADIPNCLVVNIPQGKTLPDFTHERLFVIKRYPDGLQAIYPFMDALDRALKNDKSPCLT</sequence>
<organism evidence="1 2">
    <name type="scientific">Candidatus Woesebacteria bacterium GW2011_GWA1_40_43</name>
    <dbReference type="NCBI Taxonomy" id="1618553"/>
    <lineage>
        <taxon>Bacteria</taxon>
        <taxon>Candidatus Woeseibacteriota</taxon>
    </lineage>
</organism>
<dbReference type="EMBL" id="LBZA01000030">
    <property type="protein sequence ID" value="KKR63194.1"/>
    <property type="molecule type" value="Genomic_DNA"/>
</dbReference>
<reference evidence="1 2" key="1">
    <citation type="journal article" date="2015" name="Nature">
        <title>rRNA introns, odd ribosomes, and small enigmatic genomes across a large radiation of phyla.</title>
        <authorList>
            <person name="Brown C.T."/>
            <person name="Hug L.A."/>
            <person name="Thomas B.C."/>
            <person name="Sharon I."/>
            <person name="Castelle C.J."/>
            <person name="Singh A."/>
            <person name="Wilkins M.J."/>
            <person name="Williams K.H."/>
            <person name="Banfield J.F."/>
        </authorList>
    </citation>
    <scope>NUCLEOTIDE SEQUENCE [LARGE SCALE GENOMIC DNA]</scope>
</reference>
<dbReference type="InterPro" id="IPR023214">
    <property type="entry name" value="HAD_sf"/>
</dbReference>
<feature type="non-terminal residue" evidence="1">
    <location>
        <position position="1"/>
    </location>
</feature>
<gene>
    <name evidence="1" type="ORF">UU02_C0030G0001</name>
</gene>
<protein>
    <submittedName>
        <fullName evidence="1">Uncharacterized protein</fullName>
    </submittedName>
</protein>
<accession>A0A0G0SED4</accession>
<name>A0A0G0SED4_9BACT</name>
<evidence type="ECO:0000313" key="1">
    <source>
        <dbReference type="EMBL" id="KKR63194.1"/>
    </source>
</evidence>
<dbReference type="AlphaFoldDB" id="A0A0G0SED4"/>
<dbReference type="Proteomes" id="UP000034293">
    <property type="component" value="Unassembled WGS sequence"/>
</dbReference>
<comment type="caution">
    <text evidence="1">The sequence shown here is derived from an EMBL/GenBank/DDBJ whole genome shotgun (WGS) entry which is preliminary data.</text>
</comment>
<proteinExistence type="predicted"/>